<keyword evidence="1" id="KW-0812">Transmembrane</keyword>
<proteinExistence type="predicted"/>
<gene>
    <name evidence="4" type="ORF">J2Z17_003824</name>
</gene>
<feature type="transmembrane region" description="Helical" evidence="1">
    <location>
        <begin position="52"/>
        <end position="70"/>
    </location>
</feature>
<reference evidence="4 5" key="1">
    <citation type="submission" date="2021-03" db="EMBL/GenBank/DDBJ databases">
        <title>Genomic Encyclopedia of Type Strains, Phase IV (KMG-IV): sequencing the most valuable type-strain genomes for metagenomic binning, comparative biology and taxonomic classification.</title>
        <authorList>
            <person name="Goeker M."/>
        </authorList>
    </citation>
    <scope>NUCLEOTIDE SEQUENCE [LARGE SCALE GENOMIC DNA]</scope>
    <source>
        <strain evidence="4 5">DSM 21600</strain>
    </source>
</reference>
<dbReference type="InterPro" id="IPR029787">
    <property type="entry name" value="Nucleotide_cyclase"/>
</dbReference>
<dbReference type="CDD" id="cd01949">
    <property type="entry name" value="GGDEF"/>
    <property type="match status" value="1"/>
</dbReference>
<keyword evidence="5" id="KW-1185">Reference proteome</keyword>
<dbReference type="Gene3D" id="3.20.20.450">
    <property type="entry name" value="EAL domain"/>
    <property type="match status" value="1"/>
</dbReference>
<dbReference type="InterPro" id="IPR035919">
    <property type="entry name" value="EAL_sf"/>
</dbReference>
<dbReference type="InterPro" id="IPR001633">
    <property type="entry name" value="EAL_dom"/>
</dbReference>
<dbReference type="SMART" id="SM00052">
    <property type="entry name" value="EAL"/>
    <property type="match status" value="1"/>
</dbReference>
<evidence type="ECO:0000259" key="3">
    <source>
        <dbReference type="PROSITE" id="PS50887"/>
    </source>
</evidence>
<accession>A0ABS4E362</accession>
<dbReference type="Pfam" id="PF00563">
    <property type="entry name" value="EAL"/>
    <property type="match status" value="1"/>
</dbReference>
<feature type="transmembrane region" description="Helical" evidence="1">
    <location>
        <begin position="12"/>
        <end position="32"/>
    </location>
</feature>
<dbReference type="Proteomes" id="UP000759443">
    <property type="component" value="Unassembled WGS sequence"/>
</dbReference>
<feature type="domain" description="GGDEF" evidence="3">
    <location>
        <begin position="121"/>
        <end position="252"/>
    </location>
</feature>
<dbReference type="InterPro" id="IPR052155">
    <property type="entry name" value="Biofilm_reg_signaling"/>
</dbReference>
<dbReference type="InterPro" id="IPR000160">
    <property type="entry name" value="GGDEF_dom"/>
</dbReference>
<dbReference type="CDD" id="cd01948">
    <property type="entry name" value="EAL"/>
    <property type="match status" value="1"/>
</dbReference>
<name>A0ABS4E362_9HYPH</name>
<dbReference type="SMART" id="SM00267">
    <property type="entry name" value="GGDEF"/>
    <property type="match status" value="1"/>
</dbReference>
<dbReference type="InterPro" id="IPR043128">
    <property type="entry name" value="Rev_trsase/Diguanyl_cyclase"/>
</dbReference>
<protein>
    <submittedName>
        <fullName evidence="4">Diguanylate cyclase (GGDEF)-like protein</fullName>
    </submittedName>
</protein>
<dbReference type="Pfam" id="PF00990">
    <property type="entry name" value="GGDEF"/>
    <property type="match status" value="1"/>
</dbReference>
<dbReference type="PANTHER" id="PTHR44757">
    <property type="entry name" value="DIGUANYLATE CYCLASE DGCP"/>
    <property type="match status" value="1"/>
</dbReference>
<dbReference type="PROSITE" id="PS50883">
    <property type="entry name" value="EAL"/>
    <property type="match status" value="1"/>
</dbReference>
<dbReference type="NCBIfam" id="TIGR00254">
    <property type="entry name" value="GGDEF"/>
    <property type="match status" value="1"/>
</dbReference>
<evidence type="ECO:0000313" key="5">
    <source>
        <dbReference type="Proteomes" id="UP000759443"/>
    </source>
</evidence>
<keyword evidence="1" id="KW-1133">Transmembrane helix</keyword>
<evidence type="ECO:0000259" key="2">
    <source>
        <dbReference type="PROSITE" id="PS50883"/>
    </source>
</evidence>
<evidence type="ECO:0000256" key="1">
    <source>
        <dbReference type="SAM" id="Phobius"/>
    </source>
</evidence>
<sequence>MLASTLFGKRARIEAAVLFSLCFGVWAVLAYFDLFELVMKFVVAHDNYQLDEVVLALVFVGLGSLMFSVLRSVELYGVIQARLTAEQDLDWLALHDPLTRLGNRHQLEKVVEAANRAPRKEPCIVHSIDLDGFKRVNDMLGHDVGDLALFEAARRLAQAYAGLPVYRAGGDEFIILQFSGDEGAGQAMAQAALDGLRQPLTLMDSPVELGASIGIAATGDERQDLRIAMQHADAAMYVAKRGGRNQLVRFEDSMNYALRRRISMEHGLRQALRDGSITPFYQPLIDLKSGDVNGFEALARWWWKGEEVPPAEFVTLAEETGLIVELGEQLLHKACAQAATWPAYITLAFNISPVQFRDPALGLRILQVLGETGLPAERLEIEITETALMIDPQQAEDMLAALQSAGIRVALDDFGTGFSSLSQLSRFRFDKIKIDRSFVVNFESDEKQAKIMRALLGLGHGLGLSTTAEGIESESQLKALTQLGCDVGQGYLFGRALPASAVDSVFFDGRSHQGPTRARQ</sequence>
<dbReference type="SUPFAM" id="SSF55073">
    <property type="entry name" value="Nucleotide cyclase"/>
    <property type="match status" value="1"/>
</dbReference>
<dbReference type="Gene3D" id="3.30.70.270">
    <property type="match status" value="1"/>
</dbReference>
<dbReference type="SUPFAM" id="SSF141868">
    <property type="entry name" value="EAL domain-like"/>
    <property type="match status" value="1"/>
</dbReference>
<organism evidence="4 5">
    <name type="scientific">Rhizobium halophytocola</name>
    <dbReference type="NCBI Taxonomy" id="735519"/>
    <lineage>
        <taxon>Bacteria</taxon>
        <taxon>Pseudomonadati</taxon>
        <taxon>Pseudomonadota</taxon>
        <taxon>Alphaproteobacteria</taxon>
        <taxon>Hyphomicrobiales</taxon>
        <taxon>Rhizobiaceae</taxon>
        <taxon>Rhizobium/Agrobacterium group</taxon>
        <taxon>Rhizobium</taxon>
    </lineage>
</organism>
<dbReference type="PROSITE" id="PS50887">
    <property type="entry name" value="GGDEF"/>
    <property type="match status" value="1"/>
</dbReference>
<keyword evidence="1" id="KW-0472">Membrane</keyword>
<dbReference type="PANTHER" id="PTHR44757:SF2">
    <property type="entry name" value="BIOFILM ARCHITECTURE MAINTENANCE PROTEIN MBAA"/>
    <property type="match status" value="1"/>
</dbReference>
<comment type="caution">
    <text evidence="4">The sequence shown here is derived from an EMBL/GenBank/DDBJ whole genome shotgun (WGS) entry which is preliminary data.</text>
</comment>
<dbReference type="EMBL" id="JAGGJU010000011">
    <property type="protein sequence ID" value="MBP1852367.1"/>
    <property type="molecule type" value="Genomic_DNA"/>
</dbReference>
<dbReference type="RefSeq" id="WP_209947209.1">
    <property type="nucleotide sequence ID" value="NZ_JAGGJU010000011.1"/>
</dbReference>
<evidence type="ECO:0000313" key="4">
    <source>
        <dbReference type="EMBL" id="MBP1852367.1"/>
    </source>
</evidence>
<feature type="domain" description="EAL" evidence="2">
    <location>
        <begin position="261"/>
        <end position="510"/>
    </location>
</feature>